<gene>
    <name evidence="3" type="primary">LOC102809597</name>
</gene>
<name>A0ABM0M9D3_SACKO</name>
<accession>A0ABM0M9D3</accession>
<keyword evidence="2" id="KW-1185">Reference proteome</keyword>
<feature type="region of interest" description="Disordered" evidence="1">
    <location>
        <begin position="550"/>
        <end position="625"/>
    </location>
</feature>
<feature type="region of interest" description="Disordered" evidence="1">
    <location>
        <begin position="389"/>
        <end position="414"/>
    </location>
</feature>
<dbReference type="RefSeq" id="XP_006816624.1">
    <property type="nucleotide sequence ID" value="XM_006816561.1"/>
</dbReference>
<dbReference type="Proteomes" id="UP000694865">
    <property type="component" value="Unplaced"/>
</dbReference>
<evidence type="ECO:0000313" key="2">
    <source>
        <dbReference type="Proteomes" id="UP000694865"/>
    </source>
</evidence>
<proteinExistence type="predicted"/>
<evidence type="ECO:0000256" key="1">
    <source>
        <dbReference type="SAM" id="MobiDB-lite"/>
    </source>
</evidence>
<feature type="compositionally biased region" description="Polar residues" evidence="1">
    <location>
        <begin position="177"/>
        <end position="190"/>
    </location>
</feature>
<dbReference type="InterPro" id="IPR029266">
    <property type="entry name" value="FAM217"/>
</dbReference>
<feature type="compositionally biased region" description="Low complexity" evidence="1">
    <location>
        <begin position="551"/>
        <end position="568"/>
    </location>
</feature>
<dbReference type="Pfam" id="PF15344">
    <property type="entry name" value="FAM217"/>
    <property type="match status" value="1"/>
</dbReference>
<organism evidence="2 3">
    <name type="scientific">Saccoglossus kowalevskii</name>
    <name type="common">Acorn worm</name>
    <dbReference type="NCBI Taxonomy" id="10224"/>
    <lineage>
        <taxon>Eukaryota</taxon>
        <taxon>Metazoa</taxon>
        <taxon>Hemichordata</taxon>
        <taxon>Enteropneusta</taxon>
        <taxon>Harrimaniidae</taxon>
        <taxon>Saccoglossus</taxon>
    </lineage>
</organism>
<feature type="compositionally biased region" description="Polar residues" evidence="1">
    <location>
        <begin position="150"/>
        <end position="170"/>
    </location>
</feature>
<feature type="region of interest" description="Disordered" evidence="1">
    <location>
        <begin position="145"/>
        <end position="222"/>
    </location>
</feature>
<feature type="compositionally biased region" description="Polar residues" evidence="1">
    <location>
        <begin position="201"/>
        <end position="213"/>
    </location>
</feature>
<feature type="compositionally biased region" description="Basic and acidic residues" evidence="1">
    <location>
        <begin position="270"/>
        <end position="282"/>
    </location>
</feature>
<dbReference type="PANTHER" id="PTHR22145">
    <property type="entry name" value="SI:CH211-266K22.6"/>
    <property type="match status" value="1"/>
</dbReference>
<dbReference type="GeneID" id="102809597"/>
<feature type="compositionally biased region" description="Basic residues" evidence="1">
    <location>
        <begin position="610"/>
        <end position="625"/>
    </location>
</feature>
<reference evidence="3" key="1">
    <citation type="submission" date="2025-08" db="UniProtKB">
        <authorList>
            <consortium name="RefSeq"/>
        </authorList>
    </citation>
    <scope>IDENTIFICATION</scope>
    <source>
        <tissue evidence="3">Testes</tissue>
    </source>
</reference>
<feature type="region of interest" description="Disordered" evidence="1">
    <location>
        <begin position="17"/>
        <end position="51"/>
    </location>
</feature>
<evidence type="ECO:0000313" key="3">
    <source>
        <dbReference type="RefSeq" id="XP_006816624.1"/>
    </source>
</evidence>
<feature type="compositionally biased region" description="Polar residues" evidence="1">
    <location>
        <begin position="588"/>
        <end position="598"/>
    </location>
</feature>
<feature type="region of interest" description="Disordered" evidence="1">
    <location>
        <begin position="244"/>
        <end position="292"/>
    </location>
</feature>
<protein>
    <submittedName>
        <fullName evidence="3">Uncharacterized protein LOC102809597</fullName>
    </submittedName>
</protein>
<dbReference type="PANTHER" id="PTHR22145:SF2">
    <property type="entry name" value="SI:CH211-266K22.6"/>
    <property type="match status" value="1"/>
</dbReference>
<sequence length="625" mass="71238">MGPENAMTGQTLLTAVYSQNWPVPDPARSPSRRGFQGDKRRQLNHRSNSAQFRRTGWLSTEERAELMSRPPTPCHGLSSNTLDRDTLRWRSWTQRSDGQLGEEDSHTDLSLYKITQDTFKKLSRQVKDVNTMMINKFRSNGFRKHYMGSEKTSPSIHSSKLASSLRSTRPSYERYQLDTSNDITVQSRQANPMARLPRTGSARSQSSLSQRPHSTLSYYSTRSSTSSYEYDRLSHEIVSELGELDTPSPYYDIPDGPFRTVKPSTWSDTESEKSDAAEKQEDNNEDDERYERQKMQYKVQDFIIPSDLEDDDVDYNESNIEDEDDDEFSELLSVPFCNMDLFYLSCLEDDWKDVIEDKPEGDEEVIMDKLIELERLQWLTINWENDKQNKLKKSSNSKQKNGMERAQSAGPSTRFRSRNCAEDCMQPACAGDCPSKRVQSAKGCLHCKKKTCNGSCTEYGYHHFVRQPRSDSDDEMLRTRPKSCHSCTRKSTRANTINANNTVLGRPKSAYATFSLSELYNVEPKSLGSCSRMNGAVQSAQQIVILPSHATSRSSTPTSTKTFSRPSTAKSTTAHRPKGRDAVIPGKSYTSQRKNSITKLCDVNIVKMNSRPKSRRKRRPRTAKK</sequence>